<dbReference type="Proteomes" id="UP000829398">
    <property type="component" value="Chromosome 9"/>
</dbReference>
<dbReference type="EMBL" id="CM039178">
    <property type="protein sequence ID" value="KAH9679256.1"/>
    <property type="molecule type" value="Genomic_DNA"/>
</dbReference>
<accession>A0ACB8HWX7</accession>
<keyword evidence="2" id="KW-1185">Reference proteome</keyword>
<name>A0ACB8HWX7_CITSI</name>
<protein>
    <submittedName>
        <fullName evidence="1">Uncharacterized protein</fullName>
    </submittedName>
</protein>
<organism evidence="1 2">
    <name type="scientific">Citrus sinensis</name>
    <name type="common">Sweet orange</name>
    <name type="synonym">Citrus aurantium var. sinensis</name>
    <dbReference type="NCBI Taxonomy" id="2711"/>
    <lineage>
        <taxon>Eukaryota</taxon>
        <taxon>Viridiplantae</taxon>
        <taxon>Streptophyta</taxon>
        <taxon>Embryophyta</taxon>
        <taxon>Tracheophyta</taxon>
        <taxon>Spermatophyta</taxon>
        <taxon>Magnoliopsida</taxon>
        <taxon>eudicotyledons</taxon>
        <taxon>Gunneridae</taxon>
        <taxon>Pentapetalae</taxon>
        <taxon>rosids</taxon>
        <taxon>malvids</taxon>
        <taxon>Sapindales</taxon>
        <taxon>Rutaceae</taxon>
        <taxon>Aurantioideae</taxon>
        <taxon>Citrus</taxon>
    </lineage>
</organism>
<proteinExistence type="predicted"/>
<gene>
    <name evidence="1" type="ORF">KPL71_026048</name>
</gene>
<comment type="caution">
    <text evidence="1">The sequence shown here is derived from an EMBL/GenBank/DDBJ whole genome shotgun (WGS) entry which is preliminary data.</text>
</comment>
<sequence length="578" mass="66121">MELGRIRKRKACNHNRHLETVTIVDGEGNEATQSSYGFVSFFGETVRRMKANDERACITREVRKELGMEFKKVAVEETKFLTRCAPDRFAAAVGQLTDDQREVVSEMGLDNLIKLNCGRLKRKLCCWLVQRTDVARCVIEFSGRELQLSANSFAYIMGVSDGGMRLQLEGDRSDVASYLDKYNATSSGINVKTLADILQNSREANDEFKVTFMLFTLCTILCPPIGVHISSSFLYSLKDTKFISKRNWASFCYDKLIQGITRYKEDHLAYVGGCVLYLEMLFCNSIVYGGLRRDRSISPIALWNGCEIKRETIVKTDKHCLSRNCMLSLAPTRLINVEIISVVAEMLSTLQKCSEADQCDSWFLPVLTVPHVVSGEGLLQRWVEENVTLTHKNNDLHTCERIIVPVNHGFAHWYLLVISVQEHCAEIWDPVPTSLTSNLFATEVQEILNCLDTVLNVKIRTKFGSCFAFRTFSIFQPYSLGKECEAHDYAVYIVMLMRRIRQTIQPAPEIWSSDEERLRLLLLLVQFENNAVRNKVLENASFYYIETQRDALKRDDDLAKRVRTNRMKSRKIGHGPRK</sequence>
<reference evidence="2" key="1">
    <citation type="journal article" date="2023" name="Hortic. Res.">
        <title>A chromosome-level phased genome enabling allele-level studies in sweet orange: a case study on citrus Huanglongbing tolerance.</title>
        <authorList>
            <person name="Wu B."/>
            <person name="Yu Q."/>
            <person name="Deng Z."/>
            <person name="Duan Y."/>
            <person name="Luo F."/>
            <person name="Gmitter F. Jr."/>
        </authorList>
    </citation>
    <scope>NUCLEOTIDE SEQUENCE [LARGE SCALE GENOMIC DNA]</scope>
    <source>
        <strain evidence="2">cv. Valencia</strain>
    </source>
</reference>
<evidence type="ECO:0000313" key="1">
    <source>
        <dbReference type="EMBL" id="KAH9679256.1"/>
    </source>
</evidence>
<evidence type="ECO:0000313" key="2">
    <source>
        <dbReference type="Proteomes" id="UP000829398"/>
    </source>
</evidence>